<feature type="region of interest" description="Disordered" evidence="1">
    <location>
        <begin position="1"/>
        <end position="50"/>
    </location>
</feature>
<comment type="caution">
    <text evidence="2">The sequence shown here is derived from an EMBL/GenBank/DDBJ whole genome shotgun (WGS) entry which is preliminary data.</text>
</comment>
<evidence type="ECO:0000313" key="2">
    <source>
        <dbReference type="EMBL" id="MBR9727403.1"/>
    </source>
</evidence>
<evidence type="ECO:0000313" key="3">
    <source>
        <dbReference type="Proteomes" id="UP000811844"/>
    </source>
</evidence>
<name>A0ABS5I042_9GAMM</name>
<keyword evidence="3" id="KW-1185">Reference proteome</keyword>
<sequence>MAKQAKHKRVDDDEAWQNEQTKKSTINQSKLRRQHKQRRHHLVYDDDGVN</sequence>
<proteinExistence type="predicted"/>
<evidence type="ECO:0000256" key="1">
    <source>
        <dbReference type="SAM" id="MobiDB-lite"/>
    </source>
</evidence>
<dbReference type="Proteomes" id="UP000811844">
    <property type="component" value="Unassembled WGS sequence"/>
</dbReference>
<organism evidence="2 3">
    <name type="scientific">Shewanella intestini</name>
    <dbReference type="NCBI Taxonomy" id="2017544"/>
    <lineage>
        <taxon>Bacteria</taxon>
        <taxon>Pseudomonadati</taxon>
        <taxon>Pseudomonadota</taxon>
        <taxon>Gammaproteobacteria</taxon>
        <taxon>Alteromonadales</taxon>
        <taxon>Shewanellaceae</taxon>
        <taxon>Shewanella</taxon>
    </lineage>
</organism>
<accession>A0ABS5I042</accession>
<dbReference type="EMBL" id="JAAIKR010000003">
    <property type="protein sequence ID" value="MBR9727403.1"/>
    <property type="molecule type" value="Genomic_DNA"/>
</dbReference>
<feature type="compositionally biased region" description="Basic residues" evidence="1">
    <location>
        <begin position="30"/>
        <end position="41"/>
    </location>
</feature>
<feature type="compositionally biased region" description="Polar residues" evidence="1">
    <location>
        <begin position="17"/>
        <end position="29"/>
    </location>
</feature>
<gene>
    <name evidence="2" type="ORF">G3R48_05275</name>
</gene>
<reference evidence="2 3" key="1">
    <citation type="submission" date="2020-02" db="EMBL/GenBank/DDBJ databases">
        <title>Shewanella WXL01 sp. nov., a marine bacterium isolated from green algae in Luhuitou Fringing Reef (Northern South China Sea).</title>
        <authorList>
            <person name="Wang X."/>
        </authorList>
    </citation>
    <scope>NUCLEOTIDE SEQUENCE [LARGE SCALE GENOMIC DNA]</scope>
    <source>
        <strain evidence="2 3">MCCC 1A01895</strain>
    </source>
</reference>
<dbReference type="RefSeq" id="WP_153662503.1">
    <property type="nucleotide sequence ID" value="NZ_JAAIKR010000003.1"/>
</dbReference>
<protein>
    <submittedName>
        <fullName evidence="2">Uncharacterized protein</fullName>
    </submittedName>
</protein>